<feature type="transmembrane region" description="Helical" evidence="7">
    <location>
        <begin position="156"/>
        <end position="178"/>
    </location>
</feature>
<feature type="domain" description="ABC transmembrane type-1" evidence="8">
    <location>
        <begin position="93"/>
        <end position="277"/>
    </location>
</feature>
<dbReference type="PROSITE" id="PS50928">
    <property type="entry name" value="ABC_TM1"/>
    <property type="match status" value="1"/>
</dbReference>
<keyword evidence="2 7" id="KW-0813">Transport</keyword>
<evidence type="ECO:0000256" key="2">
    <source>
        <dbReference type="ARBA" id="ARBA00022448"/>
    </source>
</evidence>
<evidence type="ECO:0000256" key="1">
    <source>
        <dbReference type="ARBA" id="ARBA00004651"/>
    </source>
</evidence>
<dbReference type="PANTHER" id="PTHR30043:SF1">
    <property type="entry name" value="ABC TRANSPORT SYSTEM PERMEASE PROTEIN P69"/>
    <property type="match status" value="1"/>
</dbReference>
<dbReference type="EMBL" id="AZGK01000008">
    <property type="protein sequence ID" value="KRM46266.1"/>
    <property type="molecule type" value="Genomic_DNA"/>
</dbReference>
<keyword evidence="4 7" id="KW-0812">Transmembrane</keyword>
<comment type="similarity">
    <text evidence="7">Belongs to the binding-protein-dependent transport system permease family.</text>
</comment>
<dbReference type="Proteomes" id="UP000051957">
    <property type="component" value="Unassembled WGS sequence"/>
</dbReference>
<name>A0A0R1YVN2_9LACO</name>
<accession>A0A0R1YVN2</accession>
<evidence type="ECO:0000256" key="4">
    <source>
        <dbReference type="ARBA" id="ARBA00022692"/>
    </source>
</evidence>
<feature type="transmembrane region" description="Helical" evidence="7">
    <location>
        <begin position="198"/>
        <end position="220"/>
    </location>
</feature>
<dbReference type="RefSeq" id="WP_057910703.1">
    <property type="nucleotide sequence ID" value="NZ_AZGK01000008.1"/>
</dbReference>
<protein>
    <submittedName>
        <fullName evidence="9">Phosphonate ABC transporter, permease protein PhnE</fullName>
    </submittedName>
</protein>
<evidence type="ECO:0000256" key="3">
    <source>
        <dbReference type="ARBA" id="ARBA00022475"/>
    </source>
</evidence>
<dbReference type="Gene3D" id="1.10.3720.10">
    <property type="entry name" value="MetI-like"/>
    <property type="match status" value="1"/>
</dbReference>
<comment type="subcellular location">
    <subcellularLocation>
        <location evidence="1 7">Cell membrane</location>
        <topology evidence="1 7">Multi-pass membrane protein</topology>
    </subcellularLocation>
</comment>
<dbReference type="GO" id="GO:0005886">
    <property type="term" value="C:plasma membrane"/>
    <property type="evidence" value="ECO:0007669"/>
    <property type="project" value="UniProtKB-SubCell"/>
</dbReference>
<dbReference type="GO" id="GO:0055085">
    <property type="term" value="P:transmembrane transport"/>
    <property type="evidence" value="ECO:0007669"/>
    <property type="project" value="InterPro"/>
</dbReference>
<reference evidence="9 10" key="1">
    <citation type="journal article" date="2015" name="Genome Announc.">
        <title>Expanding the biotechnology potential of lactobacilli through comparative genomics of 213 strains and associated genera.</title>
        <authorList>
            <person name="Sun Z."/>
            <person name="Harris H.M."/>
            <person name="McCann A."/>
            <person name="Guo C."/>
            <person name="Argimon S."/>
            <person name="Zhang W."/>
            <person name="Yang X."/>
            <person name="Jeffery I.B."/>
            <person name="Cooney J.C."/>
            <person name="Kagawa T.F."/>
            <person name="Liu W."/>
            <person name="Song Y."/>
            <person name="Salvetti E."/>
            <person name="Wrobel A."/>
            <person name="Rasinkangas P."/>
            <person name="Parkhill J."/>
            <person name="Rea M.C."/>
            <person name="O'Sullivan O."/>
            <person name="Ritari J."/>
            <person name="Douillard F.P."/>
            <person name="Paul Ross R."/>
            <person name="Yang R."/>
            <person name="Briner A.E."/>
            <person name="Felis G.E."/>
            <person name="de Vos W.M."/>
            <person name="Barrangou R."/>
            <person name="Klaenhammer T.R."/>
            <person name="Caufield P.W."/>
            <person name="Cui Y."/>
            <person name="Zhang H."/>
            <person name="O'Toole P.W."/>
        </authorList>
    </citation>
    <scope>NUCLEOTIDE SEQUENCE [LARGE SCALE GENOMIC DNA]</scope>
    <source>
        <strain evidence="9 10">DSM 5707</strain>
    </source>
</reference>
<keyword evidence="5 7" id="KW-1133">Transmembrane helix</keyword>
<evidence type="ECO:0000313" key="9">
    <source>
        <dbReference type="EMBL" id="KRM46266.1"/>
    </source>
</evidence>
<dbReference type="PATRIC" id="fig|1423784.4.peg.2350"/>
<dbReference type="AlphaFoldDB" id="A0A0R1YVN2"/>
<evidence type="ECO:0000256" key="5">
    <source>
        <dbReference type="ARBA" id="ARBA00022989"/>
    </source>
</evidence>
<dbReference type="InterPro" id="IPR035906">
    <property type="entry name" value="MetI-like_sf"/>
</dbReference>
<gene>
    <name evidence="9" type="ORF">FC51_GL002306</name>
</gene>
<evidence type="ECO:0000259" key="8">
    <source>
        <dbReference type="PROSITE" id="PS50928"/>
    </source>
</evidence>
<feature type="transmembrane region" description="Helical" evidence="7">
    <location>
        <begin position="89"/>
        <end position="114"/>
    </location>
</feature>
<dbReference type="Pfam" id="PF00528">
    <property type="entry name" value="BPD_transp_1"/>
    <property type="match status" value="1"/>
</dbReference>
<feature type="transmembrane region" description="Helical" evidence="7">
    <location>
        <begin position="36"/>
        <end position="55"/>
    </location>
</feature>
<proteinExistence type="inferred from homology"/>
<dbReference type="PANTHER" id="PTHR30043">
    <property type="entry name" value="PHOSPHONATES TRANSPORT SYSTEM PERMEASE PROTEIN"/>
    <property type="match status" value="1"/>
</dbReference>
<comment type="caution">
    <text evidence="9">The sequence shown here is derived from an EMBL/GenBank/DDBJ whole genome shotgun (WGS) entry which is preliminary data.</text>
</comment>
<dbReference type="SUPFAM" id="SSF161098">
    <property type="entry name" value="MetI-like"/>
    <property type="match status" value="1"/>
</dbReference>
<keyword evidence="3" id="KW-1003">Cell membrane</keyword>
<keyword evidence="6 7" id="KW-0472">Membrane</keyword>
<dbReference type="CDD" id="cd06261">
    <property type="entry name" value="TM_PBP2"/>
    <property type="match status" value="1"/>
</dbReference>
<sequence>MISKPERGLEMTPEASQPMTKFKLPLRLKDKRRRTVYLVMAILVFTTVLTIPTIIPKGVNLAVATSGLLDNLRIMMLQPAPSNTTMESLMVALFQSIALAFLTTLVGAVIAFFIALMAARNLAPTWLINIVQTVMALIRAIPTILWVLIYSVALGLGANAAVIGLTFHSVAYLVKVYADSIDEISGDTLSALRAMGVGFWPLVSQVIFPTIASSLLSWTFIRFEINFANAVAVGAAAGAGGISYQLFMASGFYFDFHEVGMIVYLILAFTIPLEIISYKLRSRYIKRATK</sequence>
<feature type="transmembrane region" description="Helical" evidence="7">
    <location>
        <begin position="227"/>
        <end position="247"/>
    </location>
</feature>
<organism evidence="9 10">
    <name type="scientific">Lentilactobacillus parabuchneri DSM 5707 = NBRC 107865</name>
    <dbReference type="NCBI Taxonomy" id="1423784"/>
    <lineage>
        <taxon>Bacteria</taxon>
        <taxon>Bacillati</taxon>
        <taxon>Bacillota</taxon>
        <taxon>Bacilli</taxon>
        <taxon>Lactobacillales</taxon>
        <taxon>Lactobacillaceae</taxon>
        <taxon>Lentilactobacillus</taxon>
    </lineage>
</organism>
<evidence type="ECO:0000256" key="6">
    <source>
        <dbReference type="ARBA" id="ARBA00023136"/>
    </source>
</evidence>
<evidence type="ECO:0000313" key="10">
    <source>
        <dbReference type="Proteomes" id="UP000051957"/>
    </source>
</evidence>
<dbReference type="InterPro" id="IPR000515">
    <property type="entry name" value="MetI-like"/>
</dbReference>
<evidence type="ECO:0000256" key="7">
    <source>
        <dbReference type="RuleBase" id="RU363032"/>
    </source>
</evidence>
<feature type="transmembrane region" description="Helical" evidence="7">
    <location>
        <begin position="259"/>
        <end position="280"/>
    </location>
</feature>